<feature type="region of interest" description="Disordered" evidence="1">
    <location>
        <begin position="1"/>
        <end position="45"/>
    </location>
</feature>
<accession>A0ABN8JPI1</accession>
<organism evidence="2 3">
    <name type="scientific">Mesorhizobium ventifaucium</name>
    <dbReference type="NCBI Taxonomy" id="666020"/>
    <lineage>
        <taxon>Bacteria</taxon>
        <taxon>Pseudomonadati</taxon>
        <taxon>Pseudomonadota</taxon>
        <taxon>Alphaproteobacteria</taxon>
        <taxon>Hyphomicrobiales</taxon>
        <taxon>Phyllobacteriaceae</taxon>
        <taxon>Mesorhizobium</taxon>
    </lineage>
</organism>
<evidence type="ECO:0000256" key="1">
    <source>
        <dbReference type="SAM" id="MobiDB-lite"/>
    </source>
</evidence>
<protein>
    <recommendedName>
        <fullName evidence="4">Stc1 domain-containing protein</fullName>
    </recommendedName>
</protein>
<dbReference type="EMBL" id="CAKXZS010000014">
    <property type="protein sequence ID" value="CAH2399105.1"/>
    <property type="molecule type" value="Genomic_DNA"/>
</dbReference>
<name>A0ABN8JPI1_9HYPH</name>
<proteinExistence type="predicted"/>
<dbReference type="Proteomes" id="UP001152604">
    <property type="component" value="Unassembled WGS sequence"/>
</dbReference>
<evidence type="ECO:0000313" key="2">
    <source>
        <dbReference type="EMBL" id="CAH2399105.1"/>
    </source>
</evidence>
<gene>
    <name evidence="2" type="ORF">MES4922_210094</name>
</gene>
<sequence>MADVTGPISSLPGSGHDFPDGTSCDEHPDRPAVARIQGETDSFGSEMNDMCQECLNAYREEMKNADHSGVCDWCSLHKPHLRPRRDYEEGMAGRVYDVCDDCIKRENDDLEKEAGTYWDDGRDYDGD</sequence>
<dbReference type="RefSeq" id="WP_254024916.1">
    <property type="nucleotide sequence ID" value="NZ_CAKXZS010000014.1"/>
</dbReference>
<reference evidence="2" key="1">
    <citation type="submission" date="2022-03" db="EMBL/GenBank/DDBJ databases">
        <authorList>
            <person name="Brunel B."/>
        </authorList>
    </citation>
    <scope>NUCLEOTIDE SEQUENCE</scope>
    <source>
        <strain evidence="2">STM4922sample</strain>
    </source>
</reference>
<keyword evidence="3" id="KW-1185">Reference proteome</keyword>
<comment type="caution">
    <text evidence="2">The sequence shown here is derived from an EMBL/GenBank/DDBJ whole genome shotgun (WGS) entry which is preliminary data.</text>
</comment>
<evidence type="ECO:0000313" key="3">
    <source>
        <dbReference type="Proteomes" id="UP001152604"/>
    </source>
</evidence>
<evidence type="ECO:0008006" key="4">
    <source>
        <dbReference type="Google" id="ProtNLM"/>
    </source>
</evidence>